<comment type="caution">
    <text evidence="1">The sequence shown here is derived from an EMBL/GenBank/DDBJ whole genome shotgun (WGS) entry which is preliminary data.</text>
</comment>
<evidence type="ECO:0000313" key="1">
    <source>
        <dbReference type="EMBL" id="PZO13253.1"/>
    </source>
</evidence>
<dbReference type="InterPro" id="IPR022203">
    <property type="entry name" value="DUF3727"/>
</dbReference>
<dbReference type="Pfam" id="PF12527">
    <property type="entry name" value="DUF3727"/>
    <property type="match status" value="1"/>
</dbReference>
<reference evidence="2" key="1">
    <citation type="submission" date="2018-04" db="EMBL/GenBank/DDBJ databases">
        <authorList>
            <person name="Cornet L."/>
        </authorList>
    </citation>
    <scope>NUCLEOTIDE SEQUENCE [LARGE SCALE GENOMIC DNA]</scope>
</reference>
<reference evidence="1 2" key="2">
    <citation type="submission" date="2018-06" db="EMBL/GenBank/DDBJ databases">
        <title>Metagenomic assembly of (sub)arctic Cyanobacteria and their associated microbiome from non-axenic cultures.</title>
        <authorList>
            <person name="Baurain D."/>
        </authorList>
    </citation>
    <scope>NUCLEOTIDE SEQUENCE [LARGE SCALE GENOMIC DNA]</scope>
    <source>
        <strain evidence="1">ULC129bin1</strain>
    </source>
</reference>
<gene>
    <name evidence="1" type="ORF">DCF25_16385</name>
</gene>
<dbReference type="EMBL" id="QBMC01000130">
    <property type="protein sequence ID" value="PZO13253.1"/>
    <property type="molecule type" value="Genomic_DNA"/>
</dbReference>
<organism evidence="1 2">
    <name type="scientific">Leptolyngbya foveolarum</name>
    <dbReference type="NCBI Taxonomy" id="47253"/>
    <lineage>
        <taxon>Bacteria</taxon>
        <taxon>Bacillati</taxon>
        <taxon>Cyanobacteriota</taxon>
        <taxon>Cyanophyceae</taxon>
        <taxon>Leptolyngbyales</taxon>
        <taxon>Leptolyngbyaceae</taxon>
        <taxon>Leptolyngbya group</taxon>
        <taxon>Leptolyngbya</taxon>
    </lineage>
</organism>
<dbReference type="Pfam" id="PF06949">
    <property type="entry name" value="DUF1292"/>
    <property type="match status" value="1"/>
</dbReference>
<accession>A0A2W4TWL7</accession>
<dbReference type="AlphaFoldDB" id="A0A2W4TWL7"/>
<dbReference type="Proteomes" id="UP000249354">
    <property type="component" value="Unassembled WGS sequence"/>
</dbReference>
<name>A0A2W4TWL7_9CYAN</name>
<evidence type="ECO:0000313" key="2">
    <source>
        <dbReference type="Proteomes" id="UP000249354"/>
    </source>
</evidence>
<proteinExistence type="predicted"/>
<dbReference type="PANTHER" id="PTHR36061:SF3">
    <property type="entry name" value="OS04G0692200 PROTEIN"/>
    <property type="match status" value="1"/>
</dbReference>
<protein>
    <submittedName>
        <fullName evidence="1">DUF3727 domain-containing protein</fullName>
    </submittedName>
</protein>
<dbReference type="InterPro" id="IPR009711">
    <property type="entry name" value="UPF0473"/>
</dbReference>
<dbReference type="PANTHER" id="PTHR36061">
    <property type="match status" value="1"/>
</dbReference>
<sequence>MAFDPSTIDEPAEYPVVNLKDEEGRSLACYVEKSIDLEGEEFLLLLPVNLPIEIFVWQPDEDDPEEEVLVDIEDEEIDELLPSARAVLAELNLMLERSAHTLTAEGDLPEADEEDCFSLQISDDEEEPATEEFQMLADFYHNEAQYTLCTPLEPLMFFARRKGKAVTLVEPEEFQSMRSQLEDKLFDALDE</sequence>